<gene>
    <name evidence="2" type="ORF">WJT86_06460</name>
</gene>
<keyword evidence="1" id="KW-0732">Signal</keyword>
<comment type="caution">
    <text evidence="2">The sequence shown here is derived from an EMBL/GenBank/DDBJ whole genome shotgun (WGS) entry which is preliminary data.</text>
</comment>
<dbReference type="InterPro" id="IPR003795">
    <property type="entry name" value="DUF192"/>
</dbReference>
<dbReference type="EMBL" id="JBBYXI010000002">
    <property type="protein sequence ID" value="MEN3930706.1"/>
    <property type="molecule type" value="Genomic_DNA"/>
</dbReference>
<evidence type="ECO:0000313" key="2">
    <source>
        <dbReference type="EMBL" id="MEN3930706.1"/>
    </source>
</evidence>
<feature type="signal peptide" evidence="1">
    <location>
        <begin position="1"/>
        <end position="24"/>
    </location>
</feature>
<accession>A0ABV0BKA2</accession>
<dbReference type="PANTHER" id="PTHR37953:SF1">
    <property type="entry name" value="UPF0127 PROTEIN MJ1496"/>
    <property type="match status" value="1"/>
</dbReference>
<keyword evidence="3" id="KW-1185">Reference proteome</keyword>
<organism evidence="2 3">
    <name type="scientific">Hohaiivirga grylli</name>
    <dbReference type="NCBI Taxonomy" id="3133970"/>
    <lineage>
        <taxon>Bacteria</taxon>
        <taxon>Pseudomonadati</taxon>
        <taxon>Pseudomonadota</taxon>
        <taxon>Alphaproteobacteria</taxon>
        <taxon>Hyphomicrobiales</taxon>
        <taxon>Methylobacteriaceae</taxon>
        <taxon>Hohaiivirga</taxon>
    </lineage>
</organism>
<evidence type="ECO:0000256" key="1">
    <source>
        <dbReference type="SAM" id="SignalP"/>
    </source>
</evidence>
<dbReference type="Pfam" id="PF02643">
    <property type="entry name" value="DUF192"/>
    <property type="match status" value="1"/>
</dbReference>
<dbReference type="Proteomes" id="UP001418637">
    <property type="component" value="Unassembled WGS sequence"/>
</dbReference>
<sequence length="165" mass="18414">MLFLRSRLSSLAIAVMSVVFIATASSHLCAQQLVQVQQFDPLTIVTVNGERHVFKVEKADTDEKRQRGLMFRKELPSDQGMIFDFGDPIPVAMWMKNTYIPLDMIFIRKDGSIARIAENTEPLSTRVIDSGEPVLSVLELAGGVTSKLGIKAGDRVEYPIFKKTQ</sequence>
<dbReference type="RefSeq" id="WP_346336710.1">
    <property type="nucleotide sequence ID" value="NZ_JBBYXI010000002.1"/>
</dbReference>
<name>A0ABV0BKA2_9HYPH</name>
<evidence type="ECO:0000313" key="3">
    <source>
        <dbReference type="Proteomes" id="UP001418637"/>
    </source>
</evidence>
<reference evidence="2 3" key="1">
    <citation type="submission" date="2024-04" db="EMBL/GenBank/DDBJ databases">
        <title>A novel species isolated from cricket.</title>
        <authorList>
            <person name="Wang H.-C."/>
        </authorList>
    </citation>
    <scope>NUCLEOTIDE SEQUENCE [LARGE SCALE GENOMIC DNA]</scope>
    <source>
        <strain evidence="2 3">WL0021</strain>
    </source>
</reference>
<feature type="chain" id="PRO_5046120808" evidence="1">
    <location>
        <begin position="25"/>
        <end position="165"/>
    </location>
</feature>
<dbReference type="Gene3D" id="2.60.120.1140">
    <property type="entry name" value="Protein of unknown function DUF192"/>
    <property type="match status" value="1"/>
</dbReference>
<dbReference type="InterPro" id="IPR038695">
    <property type="entry name" value="Saro_0823-like_sf"/>
</dbReference>
<proteinExistence type="predicted"/>
<dbReference type="PANTHER" id="PTHR37953">
    <property type="entry name" value="UPF0127 PROTEIN MJ1496"/>
    <property type="match status" value="1"/>
</dbReference>
<protein>
    <submittedName>
        <fullName evidence="2">DUF192 domain-containing protein</fullName>
    </submittedName>
</protein>